<evidence type="ECO:0000259" key="7">
    <source>
        <dbReference type="Pfam" id="PF09384"/>
    </source>
</evidence>
<feature type="domain" description="U3 small nucleolar RNA-associated protein 15 C-terminal" evidence="7">
    <location>
        <begin position="385"/>
        <end position="533"/>
    </location>
</feature>
<dbReference type="PROSITE" id="PS50294">
    <property type="entry name" value="WD_REPEATS_REGION"/>
    <property type="match status" value="1"/>
</dbReference>
<evidence type="ECO:0000256" key="1">
    <source>
        <dbReference type="ARBA" id="ARBA00004604"/>
    </source>
</evidence>
<dbReference type="PROSITE" id="PS50082">
    <property type="entry name" value="WD_REPEATS_2"/>
    <property type="match status" value="3"/>
</dbReference>
<evidence type="ECO:0000313" key="9">
    <source>
        <dbReference type="Proteomes" id="UP001562354"/>
    </source>
</evidence>
<name>A0ABR3PM26_9PEZI</name>
<sequence length="537" mass="59227">MAAEVQALQPIKLAAGPTPLTADQRYWRGFKNQQLVPSPNSNPITHISFPGLPSNPLATPPSDTFAVTSGSRVQIFSTKTRKLLKTITRFGYDDVAHSGEIRRDGRVLIAGGDSGAIQAFDTGSRAILKTWKEHKQPVWVTRWSPVELTTVMSCSDDTTVRLWDLPSEKSTVTFAGHQDYVRSGAFMPGQNSNLLVSGSYDQTVRLWDPRTPSRAVMTFKHAAAIESVLPMPSGTQLLASADNQISVLDLVAGKPLELIKNHQKTVTSLCLASNATRVLSGGLDGHVKVFETTGWNVVAAFKFPSPVLSLSVVGAGTSREDRHLAVGMQSGLLSVRTRLSGQQKVQAKEKEREMKALVEGTIEEYDRKRNKKLRQGDKKKLRGRDFTGEGADIVIDGNARGTIRNQSKWETALRKGQYALALDLVFNAQNFYNPNVLTLLTALRHRSALRTALKGRDETSLLPVMKWLVKYIGHPRHINITSEVTLLLLDIYAEHFGESPDIDNLFTQLQRRVRHCSEQAQQAQATQGMLDMLVTGA</sequence>
<evidence type="ECO:0000256" key="3">
    <source>
        <dbReference type="ARBA" id="ARBA00022574"/>
    </source>
</evidence>
<dbReference type="InterPro" id="IPR001680">
    <property type="entry name" value="WD40_rpt"/>
</dbReference>
<evidence type="ECO:0000256" key="5">
    <source>
        <dbReference type="ARBA" id="ARBA00023242"/>
    </source>
</evidence>
<evidence type="ECO:0000313" key="8">
    <source>
        <dbReference type="EMBL" id="KAL1310622.1"/>
    </source>
</evidence>
<evidence type="ECO:0000256" key="4">
    <source>
        <dbReference type="ARBA" id="ARBA00022737"/>
    </source>
</evidence>
<dbReference type="SMART" id="SM00320">
    <property type="entry name" value="WD40"/>
    <property type="match status" value="5"/>
</dbReference>
<dbReference type="Pfam" id="PF09384">
    <property type="entry name" value="UTP15_C"/>
    <property type="match status" value="1"/>
</dbReference>
<reference evidence="8 9" key="1">
    <citation type="submission" date="2024-07" db="EMBL/GenBank/DDBJ databases">
        <title>Draft sequence of the Neodothiora populina.</title>
        <authorList>
            <person name="Drown D.D."/>
            <person name="Schuette U.S."/>
            <person name="Buechlein A.B."/>
            <person name="Rusch D.R."/>
            <person name="Winton L.W."/>
            <person name="Adams G.A."/>
        </authorList>
    </citation>
    <scope>NUCLEOTIDE SEQUENCE [LARGE SCALE GENOMIC DNA]</scope>
    <source>
        <strain evidence="8 9">CPC 39397</strain>
    </source>
</reference>
<comment type="subcellular location">
    <subcellularLocation>
        <location evidence="1">Nucleus</location>
        <location evidence="1">Nucleolus</location>
    </subcellularLocation>
</comment>
<keyword evidence="3 6" id="KW-0853">WD repeat</keyword>
<dbReference type="CDD" id="cd00200">
    <property type="entry name" value="WD40"/>
    <property type="match status" value="1"/>
</dbReference>
<feature type="repeat" description="WD" evidence="6">
    <location>
        <begin position="259"/>
        <end position="291"/>
    </location>
</feature>
<comment type="caution">
    <text evidence="8">The sequence shown here is derived from an EMBL/GenBank/DDBJ whole genome shotgun (WGS) entry which is preliminary data.</text>
</comment>
<proteinExistence type="predicted"/>
<accession>A0ABR3PM26</accession>
<keyword evidence="5" id="KW-0539">Nucleus</keyword>
<keyword evidence="2" id="KW-0698">rRNA processing</keyword>
<feature type="repeat" description="WD" evidence="6">
    <location>
        <begin position="174"/>
        <end position="217"/>
    </location>
</feature>
<keyword evidence="9" id="KW-1185">Reference proteome</keyword>
<dbReference type="InterPro" id="IPR015943">
    <property type="entry name" value="WD40/YVTN_repeat-like_dom_sf"/>
</dbReference>
<gene>
    <name evidence="8" type="ORF">AAFC00_000894</name>
</gene>
<keyword evidence="4" id="KW-0677">Repeat</keyword>
<dbReference type="PANTHER" id="PTHR19924">
    <property type="entry name" value="UTP15 U3 SMALL NUCLEOLAR RNA-ASSOCIATED PROTEIN 15 FAMILY MEMBER"/>
    <property type="match status" value="1"/>
</dbReference>
<dbReference type="SUPFAM" id="SSF50978">
    <property type="entry name" value="WD40 repeat-like"/>
    <property type="match status" value="1"/>
</dbReference>
<dbReference type="Pfam" id="PF00400">
    <property type="entry name" value="WD40"/>
    <property type="match status" value="3"/>
</dbReference>
<dbReference type="InterPro" id="IPR020472">
    <property type="entry name" value="WD40_PAC1"/>
</dbReference>
<dbReference type="PROSITE" id="PS00678">
    <property type="entry name" value="WD_REPEATS_1"/>
    <property type="match status" value="1"/>
</dbReference>
<feature type="repeat" description="WD" evidence="6">
    <location>
        <begin position="131"/>
        <end position="173"/>
    </location>
</feature>
<protein>
    <recommendedName>
        <fullName evidence="7">U3 small nucleolar RNA-associated protein 15 C-terminal domain-containing protein</fullName>
    </recommendedName>
</protein>
<dbReference type="RefSeq" id="XP_069203471.1">
    <property type="nucleotide sequence ID" value="XM_069347627.1"/>
</dbReference>
<evidence type="ECO:0000256" key="2">
    <source>
        <dbReference type="ARBA" id="ARBA00022552"/>
    </source>
</evidence>
<dbReference type="InterPro" id="IPR019775">
    <property type="entry name" value="WD40_repeat_CS"/>
</dbReference>
<dbReference type="PRINTS" id="PR00320">
    <property type="entry name" value="GPROTEINBRPT"/>
</dbReference>
<dbReference type="Gene3D" id="2.130.10.10">
    <property type="entry name" value="YVTN repeat-like/Quinoprotein amine dehydrogenase"/>
    <property type="match status" value="2"/>
</dbReference>
<dbReference type="EMBL" id="JBFMKM010000003">
    <property type="protein sequence ID" value="KAL1310622.1"/>
    <property type="molecule type" value="Genomic_DNA"/>
</dbReference>
<organism evidence="8 9">
    <name type="scientific">Neodothiora populina</name>
    <dbReference type="NCBI Taxonomy" id="2781224"/>
    <lineage>
        <taxon>Eukaryota</taxon>
        <taxon>Fungi</taxon>
        <taxon>Dikarya</taxon>
        <taxon>Ascomycota</taxon>
        <taxon>Pezizomycotina</taxon>
        <taxon>Dothideomycetes</taxon>
        <taxon>Dothideomycetidae</taxon>
        <taxon>Dothideales</taxon>
        <taxon>Dothioraceae</taxon>
        <taxon>Neodothiora</taxon>
    </lineage>
</organism>
<dbReference type="InterPro" id="IPR036322">
    <property type="entry name" value="WD40_repeat_dom_sf"/>
</dbReference>
<dbReference type="Proteomes" id="UP001562354">
    <property type="component" value="Unassembled WGS sequence"/>
</dbReference>
<dbReference type="InterPro" id="IPR018983">
    <property type="entry name" value="U3_snoRNA-assocProt_15_C"/>
</dbReference>
<evidence type="ECO:0000256" key="6">
    <source>
        <dbReference type="PROSITE-ProRule" id="PRU00221"/>
    </source>
</evidence>
<dbReference type="GeneID" id="95974597"/>
<dbReference type="PANTHER" id="PTHR19924:SF26">
    <property type="entry name" value="U3 SMALL NUCLEOLAR RNA-ASSOCIATED PROTEIN 15 HOMOLOG"/>
    <property type="match status" value="1"/>
</dbReference>